<sequence>MEVSFLSLPVLVLLLGLRPAGPVSAAALASLTTTVVAVGSFRGRYFDVGAWPRVGQFRTMPIRSAYYGGVIGAGTYLGTTVHVGTGMAVLGVFLPALLAVLALAALPRVLGGLFRASKASL</sequence>
<organism evidence="3 4">
    <name type="scientific">Haloprofundus marisrubri</name>
    <dbReference type="NCBI Taxonomy" id="1514971"/>
    <lineage>
        <taxon>Archaea</taxon>
        <taxon>Methanobacteriati</taxon>
        <taxon>Methanobacteriota</taxon>
        <taxon>Stenosarchaea group</taxon>
        <taxon>Halobacteria</taxon>
        <taxon>Halobacteriales</taxon>
        <taxon>Haloferacaceae</taxon>
        <taxon>Haloprofundus</taxon>
    </lineage>
</organism>
<dbReference type="InterPro" id="IPR058528">
    <property type="entry name" value="DUF8215"/>
</dbReference>
<keyword evidence="1" id="KW-1133">Transmembrane helix</keyword>
<feature type="transmembrane region" description="Helical" evidence="1">
    <location>
        <begin position="86"/>
        <end position="106"/>
    </location>
</feature>
<comment type="caution">
    <text evidence="3">The sequence shown here is derived from an EMBL/GenBank/DDBJ whole genome shotgun (WGS) entry which is preliminary data.</text>
</comment>
<evidence type="ECO:0000313" key="4">
    <source>
        <dbReference type="Proteomes" id="UP000054387"/>
    </source>
</evidence>
<feature type="domain" description="DUF8215" evidence="2">
    <location>
        <begin position="1"/>
        <end position="112"/>
    </location>
</feature>
<gene>
    <name evidence="3" type="ORF">AUR64_19015</name>
</gene>
<evidence type="ECO:0000256" key="1">
    <source>
        <dbReference type="SAM" id="Phobius"/>
    </source>
</evidence>
<dbReference type="OrthoDB" id="317982at2157"/>
<dbReference type="AlphaFoldDB" id="A0A0W1R6B9"/>
<keyword evidence="1" id="KW-0472">Membrane</keyword>
<reference evidence="3 4" key="1">
    <citation type="submission" date="2015-12" db="EMBL/GenBank/DDBJ databases">
        <title>Haloprofundus marisrubri gen. nov., sp. nov., an extremely halophilic archaeon isolated from the Discovery deep brine-seawater interface in the Red Sea.</title>
        <authorList>
            <person name="Zhang G."/>
            <person name="Stingl U."/>
            <person name="Rashid M."/>
        </authorList>
    </citation>
    <scope>NUCLEOTIDE SEQUENCE [LARGE SCALE GENOMIC DNA]</scope>
    <source>
        <strain evidence="3 4">SB9</strain>
    </source>
</reference>
<evidence type="ECO:0000259" key="2">
    <source>
        <dbReference type="Pfam" id="PF26650"/>
    </source>
</evidence>
<proteinExistence type="predicted"/>
<keyword evidence="1" id="KW-0812">Transmembrane</keyword>
<dbReference type="Proteomes" id="UP000054387">
    <property type="component" value="Unassembled WGS sequence"/>
</dbReference>
<protein>
    <recommendedName>
        <fullName evidence="2">DUF8215 domain-containing protein</fullName>
    </recommendedName>
</protein>
<dbReference type="EMBL" id="LOPU01000031">
    <property type="protein sequence ID" value="KTG08432.1"/>
    <property type="molecule type" value="Genomic_DNA"/>
</dbReference>
<evidence type="ECO:0000313" key="3">
    <source>
        <dbReference type="EMBL" id="KTG08432.1"/>
    </source>
</evidence>
<keyword evidence="4" id="KW-1185">Reference proteome</keyword>
<name>A0A0W1R6B9_9EURY</name>
<accession>A0A0W1R6B9</accession>
<dbReference type="Pfam" id="PF26650">
    <property type="entry name" value="DUF8215"/>
    <property type="match status" value="1"/>
</dbReference>